<evidence type="ECO:0000313" key="13">
    <source>
        <dbReference type="EMBL" id="KAL2330352.1"/>
    </source>
</evidence>
<reference evidence="13 14" key="1">
    <citation type="submission" date="2024-08" db="EMBL/GenBank/DDBJ databases">
        <title>Insights into the chromosomal genome structure of Flemingia macrophylla.</title>
        <authorList>
            <person name="Ding Y."/>
            <person name="Zhao Y."/>
            <person name="Bi W."/>
            <person name="Wu M."/>
            <person name="Zhao G."/>
            <person name="Gong Y."/>
            <person name="Li W."/>
            <person name="Zhang P."/>
        </authorList>
    </citation>
    <scope>NUCLEOTIDE SEQUENCE [LARGE SCALE GENOMIC DNA]</scope>
    <source>
        <strain evidence="13">DYQJB</strain>
        <tissue evidence="13">Leaf</tissue>
    </source>
</reference>
<dbReference type="PANTHER" id="PTHR12548:SF9">
    <property type="entry name" value="TRANSCRIPTION FACTOR DP"/>
    <property type="match status" value="1"/>
</dbReference>
<dbReference type="Pfam" id="PF02319">
    <property type="entry name" value="WHD_E2F_TDP"/>
    <property type="match status" value="1"/>
</dbReference>
<evidence type="ECO:0000256" key="7">
    <source>
        <dbReference type="ARBA" id="ARBA00023125"/>
    </source>
</evidence>
<dbReference type="Pfam" id="PF13934">
    <property type="entry name" value="ELYS"/>
    <property type="match status" value="1"/>
</dbReference>
<comment type="subcellular location">
    <subcellularLocation>
        <location evidence="2">Cytoplasm</location>
    </subcellularLocation>
    <subcellularLocation>
        <location evidence="1 11">Nucleus</location>
    </subcellularLocation>
</comment>
<dbReference type="SUPFAM" id="SSF144074">
    <property type="entry name" value="E2F-DP heterodimerization region"/>
    <property type="match status" value="1"/>
</dbReference>
<evidence type="ECO:0000256" key="5">
    <source>
        <dbReference type="ARBA" id="ARBA00023015"/>
    </source>
</evidence>
<keyword evidence="5 11" id="KW-0805">Transcription regulation</keyword>
<name>A0ABD1M3G3_9FABA</name>
<evidence type="ECO:0000256" key="4">
    <source>
        <dbReference type="ARBA" id="ARBA00022490"/>
    </source>
</evidence>
<dbReference type="InterPro" id="IPR037241">
    <property type="entry name" value="E2F-DP_heterodim"/>
</dbReference>
<dbReference type="SUPFAM" id="SSF46785">
    <property type="entry name" value="Winged helix' DNA-binding domain"/>
    <property type="match status" value="1"/>
</dbReference>
<dbReference type="InterPro" id="IPR025151">
    <property type="entry name" value="ELYS_dom"/>
</dbReference>
<evidence type="ECO:0000256" key="2">
    <source>
        <dbReference type="ARBA" id="ARBA00004496"/>
    </source>
</evidence>
<evidence type="ECO:0000256" key="9">
    <source>
        <dbReference type="ARBA" id="ARBA00023242"/>
    </source>
</evidence>
<gene>
    <name evidence="13" type="ORF">Fmac_017933</name>
</gene>
<protein>
    <recommendedName>
        <fullName evidence="12">E2F/DP family winged-helix DNA-binding domain-containing protein</fullName>
    </recommendedName>
</protein>
<accession>A0ABD1M3G3</accession>
<keyword evidence="9 11" id="KW-0539">Nucleus</keyword>
<dbReference type="Proteomes" id="UP001603857">
    <property type="component" value="Unassembled WGS sequence"/>
</dbReference>
<dbReference type="GO" id="GO:0003677">
    <property type="term" value="F:DNA binding"/>
    <property type="evidence" value="ECO:0007669"/>
    <property type="project" value="UniProtKB-KW"/>
</dbReference>
<dbReference type="SMART" id="SM01372">
    <property type="entry name" value="E2F_TDP"/>
    <property type="match status" value="1"/>
</dbReference>
<evidence type="ECO:0000256" key="6">
    <source>
        <dbReference type="ARBA" id="ARBA00023054"/>
    </source>
</evidence>
<sequence>MTTTFSATPTSSGPSPLPLTFVVSLAPSPPQAILRNPTSIPSSFSAIQASTPVALPAGTPAGCFPPLYRLHCECSKKKKRGQRVVGGDKSGSGLRQFSMKVCEKVESKGRTTYNEVADELVAEFVDPSNGVSTPDQQQYDEKNIRRMVYDALNVLMAMDIISKDKKEIQWKGLPRTSLSNIEELKTERLGLRNRIEKKTAYLQELEEQPEQWQKIELDSWPALPDEDGASFLGSNPDQMLGYYPFRNLRAAADLLFLHGGFDMVIAKQAIFLYYLFDRHWTLPDEEWRHILEDFAATFSISRHSLLESLTFYLLDDHTEEAL</sequence>
<evidence type="ECO:0000259" key="12">
    <source>
        <dbReference type="SMART" id="SM01372"/>
    </source>
</evidence>
<keyword evidence="6" id="KW-0175">Coiled coil</keyword>
<dbReference type="InterPro" id="IPR036388">
    <property type="entry name" value="WH-like_DNA-bd_sf"/>
</dbReference>
<dbReference type="Gene3D" id="1.20.140.80">
    <property type="entry name" value="Transcription factor DP"/>
    <property type="match status" value="1"/>
</dbReference>
<evidence type="ECO:0000313" key="14">
    <source>
        <dbReference type="Proteomes" id="UP001603857"/>
    </source>
</evidence>
<feature type="domain" description="E2F/DP family winged-helix DNA-binding" evidence="12">
    <location>
        <begin position="89"/>
        <end position="172"/>
    </location>
</feature>
<dbReference type="InterPro" id="IPR036390">
    <property type="entry name" value="WH_DNA-bd_sf"/>
</dbReference>
<organism evidence="13 14">
    <name type="scientific">Flemingia macrophylla</name>
    <dbReference type="NCBI Taxonomy" id="520843"/>
    <lineage>
        <taxon>Eukaryota</taxon>
        <taxon>Viridiplantae</taxon>
        <taxon>Streptophyta</taxon>
        <taxon>Embryophyta</taxon>
        <taxon>Tracheophyta</taxon>
        <taxon>Spermatophyta</taxon>
        <taxon>Magnoliopsida</taxon>
        <taxon>eudicotyledons</taxon>
        <taxon>Gunneridae</taxon>
        <taxon>Pentapetalae</taxon>
        <taxon>rosids</taxon>
        <taxon>fabids</taxon>
        <taxon>Fabales</taxon>
        <taxon>Fabaceae</taxon>
        <taxon>Papilionoideae</taxon>
        <taxon>50 kb inversion clade</taxon>
        <taxon>NPAAA clade</taxon>
        <taxon>indigoferoid/millettioid clade</taxon>
        <taxon>Phaseoleae</taxon>
        <taxon>Flemingia</taxon>
    </lineage>
</organism>
<evidence type="ECO:0000256" key="10">
    <source>
        <dbReference type="ARBA" id="ARBA00023306"/>
    </source>
</evidence>
<dbReference type="GO" id="GO:0070176">
    <property type="term" value="C:DRM complex"/>
    <property type="evidence" value="ECO:0007669"/>
    <property type="project" value="UniProtKB-ARBA"/>
</dbReference>
<dbReference type="GO" id="GO:0005737">
    <property type="term" value="C:cytoplasm"/>
    <property type="evidence" value="ECO:0007669"/>
    <property type="project" value="UniProtKB-SubCell"/>
</dbReference>
<evidence type="ECO:0000256" key="8">
    <source>
        <dbReference type="ARBA" id="ARBA00023163"/>
    </source>
</evidence>
<dbReference type="InterPro" id="IPR003316">
    <property type="entry name" value="E2F_WHTH_DNA-bd_dom"/>
</dbReference>
<keyword evidence="10" id="KW-0131">Cell cycle</keyword>
<keyword evidence="4" id="KW-0963">Cytoplasm</keyword>
<evidence type="ECO:0000256" key="1">
    <source>
        <dbReference type="ARBA" id="ARBA00004123"/>
    </source>
</evidence>
<keyword evidence="14" id="KW-1185">Reference proteome</keyword>
<evidence type="ECO:0000256" key="3">
    <source>
        <dbReference type="ARBA" id="ARBA00010940"/>
    </source>
</evidence>
<dbReference type="AlphaFoldDB" id="A0ABD1M3G3"/>
<dbReference type="EMBL" id="JBGMDY010000006">
    <property type="protein sequence ID" value="KAL2330352.1"/>
    <property type="molecule type" value="Genomic_DNA"/>
</dbReference>
<comment type="caution">
    <text evidence="13">The sequence shown here is derived from an EMBL/GenBank/DDBJ whole genome shotgun (WGS) entry which is preliminary data.</text>
</comment>
<dbReference type="Gene3D" id="1.10.10.10">
    <property type="entry name" value="Winged helix-like DNA-binding domain superfamily/Winged helix DNA-binding domain"/>
    <property type="match status" value="1"/>
</dbReference>
<dbReference type="FunFam" id="1.10.10.10:FF:000187">
    <property type="entry name" value="Transcription factor-like protein DPB"/>
    <property type="match status" value="1"/>
</dbReference>
<dbReference type="PANTHER" id="PTHR12548">
    <property type="entry name" value="TRANSCRIPTION FACTOR DP"/>
    <property type="match status" value="1"/>
</dbReference>
<dbReference type="InterPro" id="IPR015648">
    <property type="entry name" value="Transcrpt_fac_DP"/>
</dbReference>
<keyword evidence="8 11" id="KW-0804">Transcription</keyword>
<comment type="similarity">
    <text evidence="3 11">Belongs to the E2F/DP family.</text>
</comment>
<keyword evidence="7 11" id="KW-0238">DNA-binding</keyword>
<proteinExistence type="inferred from homology"/>
<dbReference type="InterPro" id="IPR038168">
    <property type="entry name" value="TF_DP_C_sf"/>
</dbReference>
<evidence type="ECO:0000256" key="11">
    <source>
        <dbReference type="RuleBase" id="RU003796"/>
    </source>
</evidence>